<dbReference type="EMBL" id="BT137541">
    <property type="protein sequence ID" value="AFK37336.1"/>
    <property type="molecule type" value="mRNA"/>
</dbReference>
<sequence>MFLSYGARSNLM</sequence>
<name>I3SAP4_MEDTR</name>
<proteinExistence type="evidence at transcript level"/>
<protein>
    <submittedName>
        <fullName evidence="1">Uncharacterized protein</fullName>
    </submittedName>
</protein>
<accession>I3SAP4</accession>
<evidence type="ECO:0000313" key="1">
    <source>
        <dbReference type="EMBL" id="AFK37336.1"/>
    </source>
</evidence>
<reference evidence="1" key="1">
    <citation type="submission" date="2012-05" db="EMBL/GenBank/DDBJ databases">
        <authorList>
            <person name="Krishnakumar V."/>
            <person name="Cheung F."/>
            <person name="Xiao Y."/>
            <person name="Chan A."/>
            <person name="Moskal W.A."/>
            <person name="Town C.D."/>
        </authorList>
    </citation>
    <scope>NUCLEOTIDE SEQUENCE</scope>
</reference>
<organism evidence="1">
    <name type="scientific">Medicago truncatula</name>
    <name type="common">Barrel medic</name>
    <name type="synonym">Medicago tribuloides</name>
    <dbReference type="NCBI Taxonomy" id="3880"/>
    <lineage>
        <taxon>Eukaryota</taxon>
        <taxon>Viridiplantae</taxon>
        <taxon>Streptophyta</taxon>
        <taxon>Embryophyta</taxon>
        <taxon>Tracheophyta</taxon>
        <taxon>Spermatophyta</taxon>
        <taxon>Magnoliopsida</taxon>
        <taxon>eudicotyledons</taxon>
        <taxon>Gunneridae</taxon>
        <taxon>Pentapetalae</taxon>
        <taxon>rosids</taxon>
        <taxon>fabids</taxon>
        <taxon>Fabales</taxon>
        <taxon>Fabaceae</taxon>
        <taxon>Papilionoideae</taxon>
        <taxon>50 kb inversion clade</taxon>
        <taxon>NPAAA clade</taxon>
        <taxon>Hologalegina</taxon>
        <taxon>IRL clade</taxon>
        <taxon>Trifolieae</taxon>
        <taxon>Medicago</taxon>
    </lineage>
</organism>